<dbReference type="GO" id="GO:0004674">
    <property type="term" value="F:protein serine/threonine kinase activity"/>
    <property type="evidence" value="ECO:0007669"/>
    <property type="project" value="UniProtKB-KW"/>
</dbReference>
<dbReference type="CDD" id="cd14014">
    <property type="entry name" value="STKc_PknB_like"/>
    <property type="match status" value="1"/>
</dbReference>
<keyword evidence="7" id="KW-0723">Serine/threonine-protein kinase</keyword>
<dbReference type="RefSeq" id="WP_090201769.1">
    <property type="nucleotide sequence ID" value="NZ_FOYP01000003.1"/>
</dbReference>
<evidence type="ECO:0000313" key="8">
    <source>
        <dbReference type="Proteomes" id="UP000199478"/>
    </source>
</evidence>
<evidence type="ECO:0000256" key="5">
    <source>
        <dbReference type="SAM" id="MobiDB-lite"/>
    </source>
</evidence>
<evidence type="ECO:0000256" key="1">
    <source>
        <dbReference type="ARBA" id="ARBA00022679"/>
    </source>
</evidence>
<protein>
    <submittedName>
        <fullName evidence="7">Serine/threonine protein kinase</fullName>
    </submittedName>
</protein>
<dbReference type="SUPFAM" id="SSF56112">
    <property type="entry name" value="Protein kinase-like (PK-like)"/>
    <property type="match status" value="1"/>
</dbReference>
<dbReference type="Proteomes" id="UP000199478">
    <property type="component" value="Unassembled WGS sequence"/>
</dbReference>
<dbReference type="Gene3D" id="3.30.200.20">
    <property type="entry name" value="Phosphorylase Kinase, domain 1"/>
    <property type="match status" value="1"/>
</dbReference>
<evidence type="ECO:0000259" key="6">
    <source>
        <dbReference type="PROSITE" id="PS50011"/>
    </source>
</evidence>
<accession>A0A1I6I1R6</accession>
<proteinExistence type="predicted"/>
<dbReference type="InterPro" id="IPR008266">
    <property type="entry name" value="Tyr_kinase_AS"/>
</dbReference>
<keyword evidence="8" id="KW-1185">Reference proteome</keyword>
<dbReference type="PROSITE" id="PS50011">
    <property type="entry name" value="PROTEIN_KINASE_DOM"/>
    <property type="match status" value="1"/>
</dbReference>
<evidence type="ECO:0000256" key="3">
    <source>
        <dbReference type="ARBA" id="ARBA00022777"/>
    </source>
</evidence>
<keyword evidence="4" id="KW-0067">ATP-binding</keyword>
<keyword evidence="1" id="KW-0808">Transferase</keyword>
<dbReference type="PANTHER" id="PTHR43289">
    <property type="entry name" value="MITOGEN-ACTIVATED PROTEIN KINASE KINASE KINASE 20-RELATED"/>
    <property type="match status" value="1"/>
</dbReference>
<dbReference type="PANTHER" id="PTHR43289:SF6">
    <property type="entry name" value="SERINE_THREONINE-PROTEIN KINASE NEKL-3"/>
    <property type="match status" value="1"/>
</dbReference>
<gene>
    <name evidence="7" type="ORF">SAMN04488005_3200</name>
</gene>
<reference evidence="8" key="1">
    <citation type="submission" date="2016-10" db="EMBL/GenBank/DDBJ databases">
        <authorList>
            <person name="Varghese N."/>
            <person name="Submissions S."/>
        </authorList>
    </citation>
    <scope>NUCLEOTIDE SEQUENCE [LARGE SCALE GENOMIC DNA]</scope>
    <source>
        <strain evidence="8">DSM 26879</strain>
    </source>
</reference>
<dbReference type="InterPro" id="IPR011009">
    <property type="entry name" value="Kinase-like_dom_sf"/>
</dbReference>
<evidence type="ECO:0000256" key="2">
    <source>
        <dbReference type="ARBA" id="ARBA00022741"/>
    </source>
</evidence>
<feature type="domain" description="Protein kinase" evidence="6">
    <location>
        <begin position="31"/>
        <end position="313"/>
    </location>
</feature>
<name>A0A1I6I1R6_9RHOB</name>
<dbReference type="EMBL" id="FOYP01000003">
    <property type="protein sequence ID" value="SFR60400.1"/>
    <property type="molecule type" value="Genomic_DNA"/>
</dbReference>
<feature type="region of interest" description="Disordered" evidence="5">
    <location>
        <begin position="507"/>
        <end position="535"/>
    </location>
</feature>
<dbReference type="Gene3D" id="1.10.510.10">
    <property type="entry name" value="Transferase(Phosphotransferase) domain 1"/>
    <property type="match status" value="1"/>
</dbReference>
<dbReference type="AlphaFoldDB" id="A0A1I6I1R6"/>
<dbReference type="PROSITE" id="PS00109">
    <property type="entry name" value="PROTEIN_KINASE_TYR"/>
    <property type="match status" value="1"/>
</dbReference>
<sequence>MAKAQETETLDEKDSFVDELKPGTKLMHGQYTIESFLNAGGFGITYLAKDSLDRKIVIKECFPGAFCRRSRYVVQARSRAHQNELKSIVRLFVQEARSLAKLSHPNIVGVHQVFEDNDTAYMALDFVEGRDLLDTIEDPNDNLTPAQIKVILKEVLSAVGFIHDQGILHRDISPDNILINKSFHPVLIDFGAAREEATKQSRVLSALRVVKDGYSPQEFYIAGSEQSPSSDLYALAASFYHLINGEVPPNSQARLAAIASGDADPYVKLAGRFPDYEDRFLEALDTALAVLPKDRLQSAQDWLDIIDGKQGNVTPLNVAAASTAAPAATAGETAAKSKLPILLGSAAVVAILAGVGVMTMTGGDDAPVTEIAATTETTEVATDPVVETPAPATESVTPDAQPAVAEPAPVIVEETAPAEETAVVAEETAPAVEEAPVVEEAASTETGPVIVEETAPAVETASVADEETPEAVAPVIVDGPVIVDAPVLRPTTRPESVELAAIEELLPEPVETPQPTATDPEVSAELAGQTDPRPVGDSEIADVALPDSPEAIDAVGAVLDGAIDAIVPGNELKPSYVDSEWTVSLPFAAADATSNVISEIGLISPIWVEPGLEITSVNGVEVDAIAGIPAALRASMDGQDIPGSVNATFGTRSADGATASHQWALPVAQELTLSNGVRFKTTFADDAWRTVVAEMPSELSGGLQPGDVVVSYIPTSETVTERESLTDIFNRELDNDVEQFMFAVQREGSMWVASLIYSGAND</sequence>
<dbReference type="OrthoDB" id="9801841at2"/>
<dbReference type="InterPro" id="IPR000719">
    <property type="entry name" value="Prot_kinase_dom"/>
</dbReference>
<dbReference type="GO" id="GO:0005524">
    <property type="term" value="F:ATP binding"/>
    <property type="evidence" value="ECO:0007669"/>
    <property type="project" value="UniProtKB-KW"/>
</dbReference>
<dbReference type="Pfam" id="PF00069">
    <property type="entry name" value="Pkinase"/>
    <property type="match status" value="1"/>
</dbReference>
<organism evidence="7 8">
    <name type="scientific">Yoonia tamlensis</name>
    <dbReference type="NCBI Taxonomy" id="390270"/>
    <lineage>
        <taxon>Bacteria</taxon>
        <taxon>Pseudomonadati</taxon>
        <taxon>Pseudomonadota</taxon>
        <taxon>Alphaproteobacteria</taxon>
        <taxon>Rhodobacterales</taxon>
        <taxon>Paracoccaceae</taxon>
        <taxon>Yoonia</taxon>
    </lineage>
</organism>
<evidence type="ECO:0000256" key="4">
    <source>
        <dbReference type="ARBA" id="ARBA00022840"/>
    </source>
</evidence>
<dbReference type="STRING" id="390270.SAMN04488005_3200"/>
<keyword evidence="2" id="KW-0547">Nucleotide-binding</keyword>
<keyword evidence="3 7" id="KW-0418">Kinase</keyword>
<evidence type="ECO:0000313" key="7">
    <source>
        <dbReference type="EMBL" id="SFR60400.1"/>
    </source>
</evidence>